<dbReference type="Pfam" id="PF01979">
    <property type="entry name" value="Amidohydro_1"/>
    <property type="match status" value="1"/>
</dbReference>
<dbReference type="EC" id="3.5.4.2" evidence="2 6"/>
<dbReference type="InterPro" id="IPR032466">
    <property type="entry name" value="Metal_Hydrolase"/>
</dbReference>
<dbReference type="EMBL" id="LN890655">
    <property type="protein sequence ID" value="CUS02981.2"/>
    <property type="molecule type" value="Genomic_DNA"/>
</dbReference>
<evidence type="ECO:0000256" key="2">
    <source>
        <dbReference type="ARBA" id="ARBA00012782"/>
    </source>
</evidence>
<reference evidence="10" key="1">
    <citation type="submission" date="2016-01" db="EMBL/GenBank/DDBJ databases">
        <authorList>
            <person name="Mcilroy J.S."/>
            <person name="Karst M S."/>
            <person name="Albertsen M."/>
        </authorList>
    </citation>
    <scope>NUCLEOTIDE SEQUENCE</scope>
    <source>
        <strain evidence="10">Cfx-K</strain>
    </source>
</reference>
<dbReference type="GO" id="GO:0006146">
    <property type="term" value="P:adenine catabolic process"/>
    <property type="evidence" value="ECO:0007669"/>
    <property type="project" value="InterPro"/>
</dbReference>
<accession>A0A160SZH2</accession>
<dbReference type="Gene3D" id="3.20.20.140">
    <property type="entry name" value="Metal-dependent hydrolases"/>
    <property type="match status" value="1"/>
</dbReference>
<evidence type="ECO:0000256" key="7">
    <source>
        <dbReference type="SAM" id="MobiDB-lite"/>
    </source>
</evidence>
<evidence type="ECO:0000256" key="5">
    <source>
        <dbReference type="ARBA" id="ARBA00047720"/>
    </source>
</evidence>
<dbReference type="SUPFAM" id="SSF51338">
    <property type="entry name" value="Composite domain of metallo-dependent hydrolases"/>
    <property type="match status" value="1"/>
</dbReference>
<evidence type="ECO:0000313" key="11">
    <source>
        <dbReference type="Proteomes" id="UP000215027"/>
    </source>
</evidence>
<comment type="similarity">
    <text evidence="1 6">Belongs to the metallo-dependent hydrolases superfamily. Adenine deaminase family.</text>
</comment>
<evidence type="ECO:0000256" key="4">
    <source>
        <dbReference type="ARBA" id="ARBA00023211"/>
    </source>
</evidence>
<dbReference type="InterPro" id="IPR006680">
    <property type="entry name" value="Amidohydro-rel"/>
</dbReference>
<dbReference type="Pfam" id="PF13382">
    <property type="entry name" value="Adenine_deam_C"/>
    <property type="match status" value="1"/>
</dbReference>
<comment type="cofactor">
    <cofactor evidence="6">
        <name>Mn(2+)</name>
        <dbReference type="ChEBI" id="CHEBI:29035"/>
    </cofactor>
</comment>
<keyword evidence="3 6" id="KW-0378">Hydrolase</keyword>
<protein>
    <recommendedName>
        <fullName evidence="2 6">Adenine deaminase</fullName>
        <shortName evidence="6">Adenase</shortName>
        <shortName evidence="6">Adenine aminase</shortName>
        <ecNumber evidence="2 6">3.5.4.2</ecNumber>
    </recommendedName>
</protein>
<keyword evidence="4 6" id="KW-0464">Manganese</keyword>
<keyword evidence="11" id="KW-1185">Reference proteome</keyword>
<proteinExistence type="inferred from homology"/>
<dbReference type="RefSeq" id="WP_095042535.1">
    <property type="nucleotide sequence ID" value="NZ_LN890655.1"/>
</dbReference>
<evidence type="ECO:0000256" key="1">
    <source>
        <dbReference type="ARBA" id="ARBA00006773"/>
    </source>
</evidence>
<evidence type="ECO:0000256" key="6">
    <source>
        <dbReference type="HAMAP-Rule" id="MF_01518"/>
    </source>
</evidence>
<gene>
    <name evidence="6 10" type="primary">ade</name>
    <name evidence="10" type="ORF">CFX0092_A1103</name>
</gene>
<dbReference type="OrthoDB" id="9775607at2"/>
<dbReference type="SUPFAM" id="SSF51556">
    <property type="entry name" value="Metallo-dependent hydrolases"/>
    <property type="match status" value="1"/>
</dbReference>
<feature type="domain" description="Adenine deaminase C-terminal" evidence="9">
    <location>
        <begin position="449"/>
        <end position="616"/>
    </location>
</feature>
<comment type="catalytic activity">
    <reaction evidence="5 6">
        <text>adenine + H2O + H(+) = hypoxanthine + NH4(+)</text>
        <dbReference type="Rhea" id="RHEA:23688"/>
        <dbReference type="ChEBI" id="CHEBI:15377"/>
        <dbReference type="ChEBI" id="CHEBI:15378"/>
        <dbReference type="ChEBI" id="CHEBI:16708"/>
        <dbReference type="ChEBI" id="CHEBI:17368"/>
        <dbReference type="ChEBI" id="CHEBI:28938"/>
        <dbReference type="EC" id="3.5.4.2"/>
    </reaction>
</comment>
<evidence type="ECO:0000259" key="9">
    <source>
        <dbReference type="Pfam" id="PF13382"/>
    </source>
</evidence>
<organism evidence="10 11">
    <name type="scientific">Candidatus Promineifilum breve</name>
    <dbReference type="NCBI Taxonomy" id="1806508"/>
    <lineage>
        <taxon>Bacteria</taxon>
        <taxon>Bacillati</taxon>
        <taxon>Chloroflexota</taxon>
        <taxon>Ardenticatenia</taxon>
        <taxon>Candidatus Promineifilales</taxon>
        <taxon>Candidatus Promineifilaceae</taxon>
        <taxon>Candidatus Promineifilum</taxon>
    </lineage>
</organism>
<dbReference type="InterPro" id="IPR006679">
    <property type="entry name" value="Adenine_deam"/>
</dbReference>
<dbReference type="KEGG" id="pbf:CFX0092_A1103"/>
<name>A0A160SZH2_9CHLR</name>
<dbReference type="HAMAP" id="MF_01518">
    <property type="entry name" value="Adenine_deamin"/>
    <property type="match status" value="1"/>
</dbReference>
<dbReference type="InterPro" id="IPR026912">
    <property type="entry name" value="Adenine_deam_C"/>
</dbReference>
<dbReference type="InterPro" id="IPR011059">
    <property type="entry name" value="Metal-dep_hydrolase_composite"/>
</dbReference>
<dbReference type="Proteomes" id="UP000215027">
    <property type="component" value="Chromosome I"/>
</dbReference>
<feature type="region of interest" description="Disordered" evidence="7">
    <location>
        <begin position="402"/>
        <end position="435"/>
    </location>
</feature>
<dbReference type="Gene3D" id="2.30.40.10">
    <property type="entry name" value="Urease, subunit C, domain 1"/>
    <property type="match status" value="1"/>
</dbReference>
<dbReference type="AlphaFoldDB" id="A0A160SZH2"/>
<dbReference type="PANTHER" id="PTHR11113:SF2">
    <property type="entry name" value="ADENINE DEAMINASE"/>
    <property type="match status" value="1"/>
</dbReference>
<dbReference type="PANTHER" id="PTHR11113">
    <property type="entry name" value="N-ACETYLGLUCOSAMINE-6-PHOSPHATE DEACETYLASE"/>
    <property type="match status" value="1"/>
</dbReference>
<feature type="domain" description="Amidohydrolase-related" evidence="8">
    <location>
        <begin position="78"/>
        <end position="365"/>
    </location>
</feature>
<sequence>MTNRQPWHAMTQDLVAVAMGRKHADMVICNGRWVNVHSGEILPGTDVAVIGGRIAYVGPNAGHCIGPNTKLIEAKQRYLVPGLCDAHMHVESGMVTVTEFARAVIPHGTTSMFIDPHEIANVLGLPGVRLMHDEAATLPINVYVQMPSCVPSAPGLETPGAAIGPDEVAEAMTWPGIIGLGEMMNFPGVYRGDDKMHAEMAATMRAGKVIGGHYAAPDLGRAFHGYVAGGPADDHEGTRLEDAVARVRQGMKAMLRLGSAWYDVAAQVKAITELGLDSRNFILCTDDCHSGTLVGEGHMDRVVRHAIACGLRPITAIQMATLNTALHFGVEKDIGSITPGRYADVVITSDLSALPVEMVIAHGEVLAERGRIAVEIPAYGYPDLALGTVRLGKRLGAGDFDVPVPTVEEEGRGAGGQGSRGEEEPSSRKLSPPPNSCRVRVIGVVENQAPTKALERELPVIDGVIQPDAAQDVGRIALVERHRATGGVTNGFVSGFGFNAPCAVASTVAHDSHHMIVVGTDAADMARAANRLGEVGGGVVVYKDGQEIALVELPIAGLMSAERAEVVAAKAERMVEAFVACGCTLHNAFMQLSLLALVVIPELRISDKGIVDVRAFEVVPLVVS</sequence>
<evidence type="ECO:0000256" key="3">
    <source>
        <dbReference type="ARBA" id="ARBA00022801"/>
    </source>
</evidence>
<evidence type="ECO:0000259" key="8">
    <source>
        <dbReference type="Pfam" id="PF01979"/>
    </source>
</evidence>
<evidence type="ECO:0000313" key="10">
    <source>
        <dbReference type="EMBL" id="CUS02981.2"/>
    </source>
</evidence>
<dbReference type="GO" id="GO:0000034">
    <property type="term" value="F:adenine deaminase activity"/>
    <property type="evidence" value="ECO:0007669"/>
    <property type="project" value="UniProtKB-UniRule"/>
</dbReference>